<dbReference type="GO" id="GO:0005761">
    <property type="term" value="C:mitochondrial ribosome"/>
    <property type="evidence" value="ECO:0007669"/>
    <property type="project" value="InterPro"/>
</dbReference>
<evidence type="ECO:0000256" key="1">
    <source>
        <dbReference type="ARBA" id="ARBA00022980"/>
    </source>
</evidence>
<dbReference type="Ensembl" id="ENSVKKT00000005182.1">
    <property type="protein sequence ID" value="ENSVKKP00000005043.1"/>
    <property type="gene ID" value="ENSVKKG00000003746.1"/>
</dbReference>
<reference evidence="4" key="1">
    <citation type="submission" date="2025-08" db="UniProtKB">
        <authorList>
            <consortium name="Ensembl"/>
        </authorList>
    </citation>
    <scope>IDENTIFICATION</scope>
</reference>
<dbReference type="Pfam" id="PF00338">
    <property type="entry name" value="Ribosomal_S10"/>
    <property type="match status" value="1"/>
</dbReference>
<evidence type="ECO:0000259" key="3">
    <source>
        <dbReference type="SMART" id="SM01403"/>
    </source>
</evidence>
<feature type="domain" description="Small ribosomal subunit protein uS10" evidence="3">
    <location>
        <begin position="1"/>
        <end position="88"/>
    </location>
</feature>
<keyword evidence="5" id="KW-1185">Reference proteome</keyword>
<dbReference type="PANTHER" id="PTHR13473">
    <property type="entry name" value="MITOCHONDRIAL RIBOSOMAL PROTEIN L48"/>
    <property type="match status" value="1"/>
</dbReference>
<evidence type="ECO:0000313" key="5">
    <source>
        <dbReference type="Proteomes" id="UP000694545"/>
    </source>
</evidence>
<proteinExistence type="predicted"/>
<dbReference type="InterPro" id="IPR036838">
    <property type="entry name" value="Ribosomal_uS10_dom_sf"/>
</dbReference>
<evidence type="ECO:0000313" key="4">
    <source>
        <dbReference type="Ensembl" id="ENSVKKP00000005043.1"/>
    </source>
</evidence>
<dbReference type="PANTHER" id="PTHR13473:SF0">
    <property type="entry name" value="LARGE RIBOSOMAL SUBUNIT PROTEIN ML48"/>
    <property type="match status" value="1"/>
</dbReference>
<name>A0A8D2J863_VARKO</name>
<dbReference type="GO" id="GO:1990904">
    <property type="term" value="C:ribonucleoprotein complex"/>
    <property type="evidence" value="ECO:0007669"/>
    <property type="project" value="UniProtKB-KW"/>
</dbReference>
<accession>A0A8D2J863</accession>
<dbReference type="SUPFAM" id="SSF54999">
    <property type="entry name" value="Ribosomal protein S10"/>
    <property type="match status" value="1"/>
</dbReference>
<keyword evidence="1" id="KW-0689">Ribosomal protein</keyword>
<protein>
    <submittedName>
        <fullName evidence="4">Mitochondrial ribosomal protein L48</fullName>
    </submittedName>
</protein>
<dbReference type="InterPro" id="IPR027487">
    <property type="entry name" value="Ribosomal_mL48"/>
</dbReference>
<organism evidence="4 5">
    <name type="scientific">Varanus komodoensis</name>
    <name type="common">Komodo dragon</name>
    <dbReference type="NCBI Taxonomy" id="61221"/>
    <lineage>
        <taxon>Eukaryota</taxon>
        <taxon>Metazoa</taxon>
        <taxon>Chordata</taxon>
        <taxon>Craniata</taxon>
        <taxon>Vertebrata</taxon>
        <taxon>Euteleostomi</taxon>
        <taxon>Lepidosauria</taxon>
        <taxon>Squamata</taxon>
        <taxon>Bifurcata</taxon>
        <taxon>Unidentata</taxon>
        <taxon>Episquamata</taxon>
        <taxon>Toxicofera</taxon>
        <taxon>Anguimorpha</taxon>
        <taxon>Paleoanguimorpha</taxon>
        <taxon>Varanoidea</taxon>
        <taxon>Varanidae</taxon>
        <taxon>Varanus</taxon>
    </lineage>
</organism>
<dbReference type="AlphaFoldDB" id="A0A8D2J863"/>
<dbReference type="OMA" id="ICLVEHY"/>
<keyword evidence="2" id="KW-0687">Ribonucleoprotein</keyword>
<reference evidence="4" key="2">
    <citation type="submission" date="2025-09" db="UniProtKB">
        <authorList>
            <consortium name="Ensembl"/>
        </authorList>
    </citation>
    <scope>IDENTIFICATION</scope>
</reference>
<evidence type="ECO:0000256" key="2">
    <source>
        <dbReference type="ARBA" id="ARBA00023274"/>
    </source>
</evidence>
<dbReference type="SMART" id="SM01403">
    <property type="entry name" value="Ribosomal_S10"/>
    <property type="match status" value="1"/>
</dbReference>
<dbReference type="Proteomes" id="UP000694545">
    <property type="component" value="Unplaced"/>
</dbReference>
<dbReference type="InterPro" id="IPR027486">
    <property type="entry name" value="Ribosomal_uS10_dom"/>
</dbReference>
<sequence length="113" mass="13170">MTLVEHYMKYIHKLCNRLSIIVQESYAMPTRTTEVMLTQEQGSKMKLDGVLTTHQRVVQIKGLTATFAPILLEVLWNNQPEGVHLLVKEHTEEDFKIRLKDRPELEQLLSQLN</sequence>